<evidence type="ECO:0000313" key="3">
    <source>
        <dbReference type="Proteomes" id="UP000664132"/>
    </source>
</evidence>
<dbReference type="AlphaFoldDB" id="A0A8H7T9S5"/>
<feature type="signal peptide" evidence="1">
    <location>
        <begin position="1"/>
        <end position="21"/>
    </location>
</feature>
<comment type="caution">
    <text evidence="2">The sequence shown here is derived from an EMBL/GenBank/DDBJ whole genome shotgun (WGS) entry which is preliminary data.</text>
</comment>
<dbReference type="OrthoDB" id="3913322at2759"/>
<feature type="chain" id="PRO_5034740275" evidence="1">
    <location>
        <begin position="22"/>
        <end position="234"/>
    </location>
</feature>
<dbReference type="EMBL" id="JAFJYH010000217">
    <property type="protein sequence ID" value="KAG4415576.1"/>
    <property type="molecule type" value="Genomic_DNA"/>
</dbReference>
<accession>A0A8H7T9S5</accession>
<dbReference type="Proteomes" id="UP000664132">
    <property type="component" value="Unassembled WGS sequence"/>
</dbReference>
<proteinExistence type="predicted"/>
<sequence length="234" mass="24114">MRFSTTTSILSGLTLLSTASARIIGLEAPRTIAAGEPFTVSLLTENYIVVYDVAAAFGISPGAGYPETLGTVIGSSYIGPDGSDTLDKLNFTVSTSKSQVAGPSTLSASVLSLYGVSSGPVLYPFNVSVTVGDTTSLGQLHSYHGPVSPPRLTNLTLDSGTGRNPRMGGQNFTHCCLLAVNASVDIKYGYISEGTSSFMKASVEDLPAATEANQFPCTATWDGSSAGAPLVEVL</sequence>
<reference evidence="2" key="1">
    <citation type="submission" date="2021-02" db="EMBL/GenBank/DDBJ databases">
        <title>Genome sequence Cadophora malorum strain M34.</title>
        <authorList>
            <person name="Stefanovic E."/>
            <person name="Vu D."/>
            <person name="Scully C."/>
            <person name="Dijksterhuis J."/>
            <person name="Roader J."/>
            <person name="Houbraken J."/>
        </authorList>
    </citation>
    <scope>NUCLEOTIDE SEQUENCE</scope>
    <source>
        <strain evidence="2">M34</strain>
    </source>
</reference>
<evidence type="ECO:0000256" key="1">
    <source>
        <dbReference type="SAM" id="SignalP"/>
    </source>
</evidence>
<organism evidence="2 3">
    <name type="scientific">Cadophora malorum</name>
    <dbReference type="NCBI Taxonomy" id="108018"/>
    <lineage>
        <taxon>Eukaryota</taxon>
        <taxon>Fungi</taxon>
        <taxon>Dikarya</taxon>
        <taxon>Ascomycota</taxon>
        <taxon>Pezizomycotina</taxon>
        <taxon>Leotiomycetes</taxon>
        <taxon>Helotiales</taxon>
        <taxon>Ploettnerulaceae</taxon>
        <taxon>Cadophora</taxon>
    </lineage>
</organism>
<name>A0A8H7T9S5_9HELO</name>
<keyword evidence="3" id="KW-1185">Reference proteome</keyword>
<keyword evidence="1" id="KW-0732">Signal</keyword>
<evidence type="ECO:0000313" key="2">
    <source>
        <dbReference type="EMBL" id="KAG4415576.1"/>
    </source>
</evidence>
<dbReference type="InterPro" id="IPR045469">
    <property type="entry name" value="Nis1"/>
</dbReference>
<dbReference type="Pfam" id="PF19271">
    <property type="entry name" value="Nis1"/>
    <property type="match status" value="1"/>
</dbReference>
<protein>
    <submittedName>
        <fullName evidence="2">Uncharacterized protein</fullName>
    </submittedName>
</protein>
<gene>
    <name evidence="2" type="ORF">IFR04_011296</name>
</gene>